<dbReference type="Proteomes" id="UP000797356">
    <property type="component" value="Chromosome 16"/>
</dbReference>
<reference evidence="1" key="1">
    <citation type="journal article" date="2017" name="Gigascience">
        <title>The genome draft of coconut (Cocos nucifera).</title>
        <authorList>
            <person name="Xiao Y."/>
            <person name="Xu P."/>
            <person name="Fan H."/>
            <person name="Baudouin L."/>
            <person name="Xia W."/>
            <person name="Bocs S."/>
            <person name="Xu J."/>
            <person name="Li Q."/>
            <person name="Guo A."/>
            <person name="Zhou L."/>
            <person name="Li J."/>
            <person name="Wu Y."/>
            <person name="Ma Z."/>
            <person name="Armero A."/>
            <person name="Issali A.E."/>
            <person name="Liu N."/>
            <person name="Peng M."/>
            <person name="Yang Y."/>
        </authorList>
    </citation>
    <scope>NUCLEOTIDE SEQUENCE</scope>
    <source>
        <tissue evidence="1">Spear leaf of Hainan Tall coconut</tissue>
    </source>
</reference>
<evidence type="ECO:0000313" key="2">
    <source>
        <dbReference type="Proteomes" id="UP000797356"/>
    </source>
</evidence>
<proteinExistence type="predicted"/>
<dbReference type="AlphaFoldDB" id="A0A8K0IYL9"/>
<comment type="caution">
    <text evidence="1">The sequence shown here is derived from an EMBL/GenBank/DDBJ whole genome shotgun (WGS) entry which is preliminary data.</text>
</comment>
<keyword evidence="2" id="KW-1185">Reference proteome</keyword>
<organism evidence="1 2">
    <name type="scientific">Cocos nucifera</name>
    <name type="common">Coconut palm</name>
    <dbReference type="NCBI Taxonomy" id="13894"/>
    <lineage>
        <taxon>Eukaryota</taxon>
        <taxon>Viridiplantae</taxon>
        <taxon>Streptophyta</taxon>
        <taxon>Embryophyta</taxon>
        <taxon>Tracheophyta</taxon>
        <taxon>Spermatophyta</taxon>
        <taxon>Magnoliopsida</taxon>
        <taxon>Liliopsida</taxon>
        <taxon>Arecaceae</taxon>
        <taxon>Arecoideae</taxon>
        <taxon>Cocoseae</taxon>
        <taxon>Attaleinae</taxon>
        <taxon>Cocos</taxon>
    </lineage>
</organism>
<evidence type="ECO:0000313" key="1">
    <source>
        <dbReference type="EMBL" id="KAG1371575.1"/>
    </source>
</evidence>
<gene>
    <name evidence="1" type="ORF">COCNU_16G006690</name>
</gene>
<accession>A0A8K0IYL9</accession>
<name>A0A8K0IYL9_COCNU</name>
<sequence>MEPPLAVATGGEFLSRVPSVLQVLKGQPHGFVYVKSWGLLFPEEASYAVAWE</sequence>
<dbReference type="EMBL" id="CM017887">
    <property type="protein sequence ID" value="KAG1371575.1"/>
    <property type="molecule type" value="Genomic_DNA"/>
</dbReference>
<reference evidence="1" key="2">
    <citation type="submission" date="2019-07" db="EMBL/GenBank/DDBJ databases">
        <authorList>
            <person name="Yang Y."/>
            <person name="Bocs S."/>
            <person name="Baudouin L."/>
        </authorList>
    </citation>
    <scope>NUCLEOTIDE SEQUENCE</scope>
    <source>
        <tissue evidence="1">Spear leaf of Hainan Tall coconut</tissue>
    </source>
</reference>
<protein>
    <submittedName>
        <fullName evidence="1">Uncharacterized protein</fullName>
    </submittedName>
</protein>